<dbReference type="RefSeq" id="WP_025608625.1">
    <property type="nucleotide sequence ID" value="NZ_CP021235.1"/>
</dbReference>
<keyword evidence="5" id="KW-0732">Signal</keyword>
<sequence length="472" mass="53439">MKKLSLLLPALLLLFATQLLAQGKAVISGKINKPLSDYLELITYPNPLIPEEVKTEVALQGDSFRMEVPLEGAMVAELLHGDEVVQVYLEPGYALELTFNGEKFLKTLKYSGKGANENNYLVAYTNRFDEEEDYQVLPENIKLNEQEFTEFLDYRREDQLKSLEKYAAKSPVSGQFKEYLLAEMEFSYAKDKLSYHPLRQQSLQVALSKPSAGFYTYLNNLDMQRPANRLSPSFVSFLRSYTGYFAQEAGYGEANAQFYKASYEVAAQRLQGQARLMAQAQILKQSILFGHLAYTEQMLQDFTSKSKDAALNAYLAESYSANKSFAIGSPAPDFTLRRISGDTVSLSDFQGQLVYLNFWRSDCGLCQMELPNLQQLIARLKGKKAVVLNVALDTDEAQWRKKVQDRKLQGEQLFAGGAAAELQQRYNLKDVPAYFLIDEKGRFISLKARRPSSPEAVNDMLQHLELRQASLH</sequence>
<dbReference type="SUPFAM" id="SSF52833">
    <property type="entry name" value="Thioredoxin-like"/>
    <property type="match status" value="1"/>
</dbReference>
<dbReference type="GO" id="GO:0016491">
    <property type="term" value="F:oxidoreductase activity"/>
    <property type="evidence" value="ECO:0007669"/>
    <property type="project" value="InterPro"/>
</dbReference>
<comment type="subcellular location">
    <subcellularLocation>
        <location evidence="1">Cell envelope</location>
    </subcellularLocation>
</comment>
<keyword evidence="3" id="KW-1015">Disulfide bond</keyword>
<name>A0A1X9YVU6_9BACT</name>
<gene>
    <name evidence="7" type="ORF">CA264_17120</name>
</gene>
<dbReference type="GO" id="GO:0017004">
    <property type="term" value="P:cytochrome complex assembly"/>
    <property type="evidence" value="ECO:0007669"/>
    <property type="project" value="UniProtKB-KW"/>
</dbReference>
<dbReference type="InterPro" id="IPR000866">
    <property type="entry name" value="AhpC/TSA"/>
</dbReference>
<proteinExistence type="predicted"/>
<evidence type="ECO:0000313" key="7">
    <source>
        <dbReference type="EMBL" id="ARS37008.1"/>
    </source>
</evidence>
<dbReference type="PANTHER" id="PTHR42852:SF6">
    <property type="entry name" value="THIOL:DISULFIDE INTERCHANGE PROTEIN DSBE"/>
    <property type="match status" value="1"/>
</dbReference>
<protein>
    <recommendedName>
        <fullName evidence="6">Thioredoxin domain-containing protein</fullName>
    </recommendedName>
</protein>
<dbReference type="KEGG" id="pact:CA264_17120"/>
<dbReference type="OrthoDB" id="6399635at2"/>
<organism evidence="7 8">
    <name type="scientific">Pontibacter actiniarum</name>
    <dbReference type="NCBI Taxonomy" id="323450"/>
    <lineage>
        <taxon>Bacteria</taxon>
        <taxon>Pseudomonadati</taxon>
        <taxon>Bacteroidota</taxon>
        <taxon>Cytophagia</taxon>
        <taxon>Cytophagales</taxon>
        <taxon>Hymenobacteraceae</taxon>
        <taxon>Pontibacter</taxon>
    </lineage>
</organism>
<evidence type="ECO:0000313" key="8">
    <source>
        <dbReference type="Proteomes" id="UP000266292"/>
    </source>
</evidence>
<dbReference type="InterPro" id="IPR050553">
    <property type="entry name" value="Thioredoxin_ResA/DsbE_sf"/>
</dbReference>
<feature type="domain" description="Thioredoxin" evidence="6">
    <location>
        <begin position="325"/>
        <end position="469"/>
    </location>
</feature>
<accession>A0A1X9YVU6</accession>
<evidence type="ECO:0000259" key="6">
    <source>
        <dbReference type="PROSITE" id="PS51352"/>
    </source>
</evidence>
<dbReference type="PANTHER" id="PTHR42852">
    <property type="entry name" value="THIOL:DISULFIDE INTERCHANGE PROTEIN DSBE"/>
    <property type="match status" value="1"/>
</dbReference>
<feature type="chain" id="PRO_5010985068" description="Thioredoxin domain-containing protein" evidence="5">
    <location>
        <begin position="22"/>
        <end position="472"/>
    </location>
</feature>
<dbReference type="InterPro" id="IPR013766">
    <property type="entry name" value="Thioredoxin_domain"/>
</dbReference>
<evidence type="ECO:0000256" key="1">
    <source>
        <dbReference type="ARBA" id="ARBA00004196"/>
    </source>
</evidence>
<dbReference type="CDD" id="cd02966">
    <property type="entry name" value="TlpA_like_family"/>
    <property type="match status" value="1"/>
</dbReference>
<dbReference type="GO" id="GO:0016209">
    <property type="term" value="F:antioxidant activity"/>
    <property type="evidence" value="ECO:0007669"/>
    <property type="project" value="InterPro"/>
</dbReference>
<dbReference type="Pfam" id="PF00578">
    <property type="entry name" value="AhpC-TSA"/>
    <property type="match status" value="1"/>
</dbReference>
<dbReference type="Gene3D" id="3.40.30.10">
    <property type="entry name" value="Glutaredoxin"/>
    <property type="match status" value="1"/>
</dbReference>
<dbReference type="Proteomes" id="UP000266292">
    <property type="component" value="Chromosome"/>
</dbReference>
<keyword evidence="2" id="KW-0201">Cytochrome c-type biogenesis</keyword>
<reference evidence="8" key="1">
    <citation type="submission" date="2017-05" db="EMBL/GenBank/DDBJ databases">
        <authorList>
            <person name="Ray J."/>
            <person name="Price M."/>
            <person name="Deutschbauer A."/>
        </authorList>
    </citation>
    <scope>NUCLEOTIDE SEQUENCE [LARGE SCALE GENOMIC DNA]</scope>
    <source>
        <strain evidence="8">DSM 19842</strain>
    </source>
</reference>
<dbReference type="PROSITE" id="PS51352">
    <property type="entry name" value="THIOREDOXIN_2"/>
    <property type="match status" value="1"/>
</dbReference>
<keyword evidence="4" id="KW-0676">Redox-active center</keyword>
<dbReference type="GO" id="GO:0030313">
    <property type="term" value="C:cell envelope"/>
    <property type="evidence" value="ECO:0007669"/>
    <property type="project" value="UniProtKB-SubCell"/>
</dbReference>
<dbReference type="AlphaFoldDB" id="A0A1X9YVU6"/>
<feature type="signal peptide" evidence="5">
    <location>
        <begin position="1"/>
        <end position="21"/>
    </location>
</feature>
<evidence type="ECO:0000256" key="3">
    <source>
        <dbReference type="ARBA" id="ARBA00023157"/>
    </source>
</evidence>
<dbReference type="STRING" id="709015.GCA_000472485_03456"/>
<evidence type="ECO:0000256" key="5">
    <source>
        <dbReference type="SAM" id="SignalP"/>
    </source>
</evidence>
<evidence type="ECO:0000256" key="4">
    <source>
        <dbReference type="ARBA" id="ARBA00023284"/>
    </source>
</evidence>
<dbReference type="InterPro" id="IPR036249">
    <property type="entry name" value="Thioredoxin-like_sf"/>
</dbReference>
<evidence type="ECO:0000256" key="2">
    <source>
        <dbReference type="ARBA" id="ARBA00022748"/>
    </source>
</evidence>
<keyword evidence="8" id="KW-1185">Reference proteome</keyword>
<dbReference type="EMBL" id="CP021235">
    <property type="protein sequence ID" value="ARS37008.1"/>
    <property type="molecule type" value="Genomic_DNA"/>
</dbReference>